<dbReference type="InterPro" id="IPR036388">
    <property type="entry name" value="WH-like_DNA-bd_sf"/>
</dbReference>
<proteinExistence type="predicted"/>
<feature type="domain" description="O-methyltransferase dimerisation" evidence="5">
    <location>
        <begin position="31"/>
        <end position="100"/>
    </location>
</feature>
<evidence type="ECO:0000256" key="2">
    <source>
        <dbReference type="ARBA" id="ARBA00022679"/>
    </source>
</evidence>
<dbReference type="InterPro" id="IPR036390">
    <property type="entry name" value="WH_DNA-bd_sf"/>
</dbReference>
<keyword evidence="7" id="KW-1185">Reference proteome</keyword>
<dbReference type="SUPFAM" id="SSF46785">
    <property type="entry name" value="Winged helix' DNA-binding domain"/>
    <property type="match status" value="1"/>
</dbReference>
<dbReference type="GO" id="GO:0032259">
    <property type="term" value="P:methylation"/>
    <property type="evidence" value="ECO:0007669"/>
    <property type="project" value="UniProtKB-KW"/>
</dbReference>
<dbReference type="RefSeq" id="WP_205360052.1">
    <property type="nucleotide sequence ID" value="NZ_JADKYB010000016.1"/>
</dbReference>
<dbReference type="PANTHER" id="PTHR43712">
    <property type="entry name" value="PUTATIVE (AFU_ORTHOLOGUE AFUA_4G14580)-RELATED"/>
    <property type="match status" value="1"/>
</dbReference>
<dbReference type="GO" id="GO:0008168">
    <property type="term" value="F:methyltransferase activity"/>
    <property type="evidence" value="ECO:0007669"/>
    <property type="project" value="UniProtKB-KW"/>
</dbReference>
<evidence type="ECO:0000313" key="7">
    <source>
        <dbReference type="Proteomes" id="UP000749040"/>
    </source>
</evidence>
<gene>
    <name evidence="6" type="ORF">ITX44_27270</name>
</gene>
<sequence length="350" mass="38074">MTTADHRTATAARPPAAIADAYDLLLIGWSFVRGHVLMSAVELGLFEELGKEPGTAEELTARLGLHERGVRDFLDALTALGLLARDGQTYRNSPVAEQHLVPDRPGFVGGFLAMTTRFMGTGWDGMTAMLRTGRPHGHDAGTVPFDEVFRDPHRLRLFLSAMDSLNGAIGPELARRYDWSRHTSFVDVGGARGNLAATVLLAHPHLSGGVFDRPVMGPFLEELARERGTAGRLAFHGGDFNTDPLPEADVLVFGNVLHDLPVATRRSLIAQAARRIPPGGAVVVYDPMLDDERRVMDNLVLSMIMMVQSPAGNEYTPAECRSWMEEAGLRVEEVFALPAHATAVVGRRPD</sequence>
<dbReference type="PIRSF" id="PIRSF005739">
    <property type="entry name" value="O-mtase"/>
    <property type="match status" value="1"/>
</dbReference>
<evidence type="ECO:0000313" key="6">
    <source>
        <dbReference type="EMBL" id="MBM9508189.1"/>
    </source>
</evidence>
<evidence type="ECO:0000256" key="1">
    <source>
        <dbReference type="ARBA" id="ARBA00022603"/>
    </source>
</evidence>
<evidence type="ECO:0000256" key="3">
    <source>
        <dbReference type="ARBA" id="ARBA00022691"/>
    </source>
</evidence>
<evidence type="ECO:0000259" key="4">
    <source>
        <dbReference type="Pfam" id="PF00891"/>
    </source>
</evidence>
<dbReference type="Pfam" id="PF08100">
    <property type="entry name" value="Dimerisation"/>
    <property type="match status" value="1"/>
</dbReference>
<dbReference type="InterPro" id="IPR016461">
    <property type="entry name" value="COMT-like"/>
</dbReference>
<keyword evidence="1 6" id="KW-0489">Methyltransferase</keyword>
<keyword evidence="2" id="KW-0808">Transferase</keyword>
<dbReference type="InterPro" id="IPR012967">
    <property type="entry name" value="COMT_dimerisation"/>
</dbReference>
<dbReference type="Gene3D" id="1.10.10.10">
    <property type="entry name" value="Winged helix-like DNA-binding domain superfamily/Winged helix DNA-binding domain"/>
    <property type="match status" value="1"/>
</dbReference>
<organism evidence="6 7">
    <name type="scientific">Actinacidiphila acididurans</name>
    <dbReference type="NCBI Taxonomy" id="2784346"/>
    <lineage>
        <taxon>Bacteria</taxon>
        <taxon>Bacillati</taxon>
        <taxon>Actinomycetota</taxon>
        <taxon>Actinomycetes</taxon>
        <taxon>Kitasatosporales</taxon>
        <taxon>Streptomycetaceae</taxon>
        <taxon>Actinacidiphila</taxon>
    </lineage>
</organism>
<dbReference type="PANTHER" id="PTHR43712:SF2">
    <property type="entry name" value="O-METHYLTRANSFERASE CICE"/>
    <property type="match status" value="1"/>
</dbReference>
<name>A0ABS2TXY8_9ACTN</name>
<dbReference type="Proteomes" id="UP000749040">
    <property type="component" value="Unassembled WGS sequence"/>
</dbReference>
<dbReference type="InterPro" id="IPR029063">
    <property type="entry name" value="SAM-dependent_MTases_sf"/>
</dbReference>
<dbReference type="Pfam" id="PF00891">
    <property type="entry name" value="Methyltransf_2"/>
    <property type="match status" value="1"/>
</dbReference>
<accession>A0ABS2TXY8</accession>
<evidence type="ECO:0000259" key="5">
    <source>
        <dbReference type="Pfam" id="PF08100"/>
    </source>
</evidence>
<feature type="domain" description="O-methyltransferase C-terminal" evidence="4">
    <location>
        <begin position="123"/>
        <end position="329"/>
    </location>
</feature>
<protein>
    <submittedName>
        <fullName evidence="6">Methyltransferase</fullName>
    </submittedName>
</protein>
<dbReference type="SUPFAM" id="SSF53335">
    <property type="entry name" value="S-adenosyl-L-methionine-dependent methyltransferases"/>
    <property type="match status" value="1"/>
</dbReference>
<dbReference type="PROSITE" id="PS51683">
    <property type="entry name" value="SAM_OMT_II"/>
    <property type="match status" value="1"/>
</dbReference>
<dbReference type="EMBL" id="JADKYB010000016">
    <property type="protein sequence ID" value="MBM9508189.1"/>
    <property type="molecule type" value="Genomic_DNA"/>
</dbReference>
<comment type="caution">
    <text evidence="6">The sequence shown here is derived from an EMBL/GenBank/DDBJ whole genome shotgun (WGS) entry which is preliminary data.</text>
</comment>
<dbReference type="Gene3D" id="3.40.50.150">
    <property type="entry name" value="Vaccinia Virus protein VP39"/>
    <property type="match status" value="1"/>
</dbReference>
<dbReference type="InterPro" id="IPR001077">
    <property type="entry name" value="COMT_C"/>
</dbReference>
<reference evidence="6 7" key="1">
    <citation type="submission" date="2021-01" db="EMBL/GenBank/DDBJ databases">
        <title>Streptomyces acididurans sp. nov., isolated from a peat swamp forest soil.</title>
        <authorList>
            <person name="Chantavorakit T."/>
            <person name="Duangmal K."/>
        </authorList>
    </citation>
    <scope>NUCLEOTIDE SEQUENCE [LARGE SCALE GENOMIC DNA]</scope>
    <source>
        <strain evidence="6 7">KK5PA1</strain>
    </source>
</reference>
<keyword evidence="3" id="KW-0949">S-adenosyl-L-methionine</keyword>